<gene>
    <name evidence="2" type="ORF">QLQ12_17450</name>
</gene>
<protein>
    <submittedName>
        <fullName evidence="2">AfsA-related hotdog domain-containing protein</fullName>
    </submittedName>
</protein>
<dbReference type="RefSeq" id="WP_282761142.1">
    <property type="nucleotide sequence ID" value="NZ_JASCTH010000010.1"/>
</dbReference>
<reference evidence="2 3" key="1">
    <citation type="submission" date="2023-05" db="EMBL/GenBank/DDBJ databases">
        <title>Actinoplanes sp. NEAU-A12 genome sequencing.</title>
        <authorList>
            <person name="Wang Z.-S."/>
        </authorList>
    </citation>
    <scope>NUCLEOTIDE SEQUENCE [LARGE SCALE GENOMIC DNA]</scope>
    <source>
        <strain evidence="2 3">NEAU-A12</strain>
    </source>
</reference>
<dbReference type="Pfam" id="PF03756">
    <property type="entry name" value="AfsA"/>
    <property type="match status" value="1"/>
</dbReference>
<evidence type="ECO:0000313" key="2">
    <source>
        <dbReference type="EMBL" id="MDI6100396.1"/>
    </source>
</evidence>
<accession>A0ABT6WL33</accession>
<keyword evidence="3" id="KW-1185">Reference proteome</keyword>
<evidence type="ECO:0000259" key="1">
    <source>
        <dbReference type="Pfam" id="PF03756"/>
    </source>
</evidence>
<dbReference type="Proteomes" id="UP001241758">
    <property type="component" value="Unassembled WGS sequence"/>
</dbReference>
<dbReference type="InterPro" id="IPR005509">
    <property type="entry name" value="AfsA_hotdog_dom"/>
</dbReference>
<organism evidence="2 3">
    <name type="scientific">Actinoplanes sandaracinus</name>
    <dbReference type="NCBI Taxonomy" id="3045177"/>
    <lineage>
        <taxon>Bacteria</taxon>
        <taxon>Bacillati</taxon>
        <taxon>Actinomycetota</taxon>
        <taxon>Actinomycetes</taxon>
        <taxon>Micromonosporales</taxon>
        <taxon>Micromonosporaceae</taxon>
        <taxon>Actinoplanes</taxon>
    </lineage>
</organism>
<feature type="domain" description="A-factor biosynthesis hotdog" evidence="1">
    <location>
        <begin position="83"/>
        <end position="223"/>
    </location>
</feature>
<dbReference type="EMBL" id="JASCTH010000010">
    <property type="protein sequence ID" value="MDI6100396.1"/>
    <property type="molecule type" value="Genomic_DNA"/>
</dbReference>
<evidence type="ECO:0000313" key="3">
    <source>
        <dbReference type="Proteomes" id="UP001241758"/>
    </source>
</evidence>
<comment type="caution">
    <text evidence="2">The sequence shown here is derived from an EMBL/GenBank/DDBJ whole genome shotgun (WGS) entry which is preliminary data.</text>
</comment>
<sequence length="258" mass="28334">MNEIWIVGDRFGAFAGHDGVLTLTGFVRGLTAIAAGRDLLRVRLGQGIGEHERAYLTEAIERHGLRDRVRVAESRPTAAGRDLVHKHRLTNVLLEDVREADGDRFHAGLRVASDNELLLDHESGGHVPGIVVVEAARQMILAAMELRYFRRLREEGHRGEWAMVWDDVEVRFASFLFPLPAEVHCELVDPAPARMMADRVRCTARIVIVQAGREAATALITCTAFGADRLAAVEHRRGLRAVAEISTGPDDASTGLAA</sequence>
<name>A0ABT6WL33_9ACTN</name>
<proteinExistence type="predicted"/>